<proteinExistence type="predicted"/>
<dbReference type="PANTHER" id="PTHR48100:SF15">
    <property type="entry name" value="SEDOHEPTULOSE 1,7-BISPHOSPHATASE"/>
    <property type="match status" value="1"/>
</dbReference>
<sequence length="203" mass="21958">MPSPLPGKAALAIHLIRHGETEWSRSGRHTGSTDIALTEHGVQMARALAPLLAGVRFASVLVSPRQRAQDTCRLAGLGHAAQIEPDLAEWDYGDYEGLRSTEILAVRPDWDIWRDGCPGGESPAAVSARADRLVARLLTLPGDVAVFSHGHFGRVLTARWLQRPVDLGQHLILDPATLCVLDLDARHANVPVILRWNVSASAA</sequence>
<dbReference type="AlphaFoldDB" id="A0A4Q8L4G4"/>
<dbReference type="CDD" id="cd07067">
    <property type="entry name" value="HP_PGM_like"/>
    <property type="match status" value="1"/>
</dbReference>
<dbReference type="SUPFAM" id="SSF53254">
    <property type="entry name" value="Phosphoglycerate mutase-like"/>
    <property type="match status" value="1"/>
</dbReference>
<gene>
    <name evidence="3" type="ORF">EA660_19080</name>
</gene>
<dbReference type="EMBL" id="SHMC01000011">
    <property type="protein sequence ID" value="TAA20133.1"/>
    <property type="molecule type" value="Genomic_DNA"/>
</dbReference>
<name>A0A4Q8L4G4_9GAMM</name>
<evidence type="ECO:0000256" key="2">
    <source>
        <dbReference type="PIRSR" id="PIRSR613078-2"/>
    </source>
</evidence>
<evidence type="ECO:0000313" key="4">
    <source>
        <dbReference type="Proteomes" id="UP000292627"/>
    </source>
</evidence>
<dbReference type="GO" id="GO:0070297">
    <property type="term" value="P:regulation of phosphorelay signal transduction system"/>
    <property type="evidence" value="ECO:0007669"/>
    <property type="project" value="TreeGrafter"/>
</dbReference>
<reference evidence="3 4" key="1">
    <citation type="submission" date="2019-02" db="EMBL/GenBank/DDBJ databases">
        <title>WGS of Pseudoxanthomonas species novum from clinical isolates.</title>
        <authorList>
            <person name="Bernier A.-M."/>
            <person name="Bernard K."/>
            <person name="Vachon A."/>
        </authorList>
    </citation>
    <scope>NUCLEOTIDE SEQUENCE [LARGE SCALE GENOMIC DNA]</scope>
    <source>
        <strain evidence="3 4">NML171200</strain>
    </source>
</reference>
<dbReference type="InterPro" id="IPR029033">
    <property type="entry name" value="His_PPase_superfam"/>
</dbReference>
<feature type="binding site" evidence="2">
    <location>
        <begin position="89"/>
        <end position="92"/>
    </location>
    <ligand>
        <name>substrate</name>
    </ligand>
</feature>
<protein>
    <submittedName>
        <fullName evidence="3">Histidine phosphatase family protein</fullName>
    </submittedName>
</protein>
<comment type="caution">
    <text evidence="3">The sequence shown here is derived from an EMBL/GenBank/DDBJ whole genome shotgun (WGS) entry which is preliminary data.</text>
</comment>
<dbReference type="OrthoDB" id="9783269at2"/>
<dbReference type="Proteomes" id="UP000292627">
    <property type="component" value="Unassembled WGS sequence"/>
</dbReference>
<dbReference type="PANTHER" id="PTHR48100">
    <property type="entry name" value="BROAD-SPECIFICITY PHOSPHATASE YOR283W-RELATED"/>
    <property type="match status" value="1"/>
</dbReference>
<feature type="active site" description="Tele-phosphohistidine intermediate" evidence="1">
    <location>
        <position position="18"/>
    </location>
</feature>
<dbReference type="Pfam" id="PF00300">
    <property type="entry name" value="His_Phos_1"/>
    <property type="match status" value="1"/>
</dbReference>
<accession>A0A4Q8L4G4</accession>
<dbReference type="InterPro" id="IPR050275">
    <property type="entry name" value="PGM_Phosphatase"/>
</dbReference>
<evidence type="ECO:0000313" key="3">
    <source>
        <dbReference type="EMBL" id="TAA20133.1"/>
    </source>
</evidence>
<organism evidence="3 4">
    <name type="scientific">Pseudoxanthomonas winnipegensis</name>
    <dbReference type="NCBI Taxonomy" id="2480810"/>
    <lineage>
        <taxon>Bacteria</taxon>
        <taxon>Pseudomonadati</taxon>
        <taxon>Pseudomonadota</taxon>
        <taxon>Gammaproteobacteria</taxon>
        <taxon>Lysobacterales</taxon>
        <taxon>Lysobacteraceae</taxon>
        <taxon>Pseudoxanthomonas</taxon>
    </lineage>
</organism>
<dbReference type="GO" id="GO:0101006">
    <property type="term" value="F:protein histidine phosphatase activity"/>
    <property type="evidence" value="ECO:0007669"/>
    <property type="project" value="TreeGrafter"/>
</dbReference>
<feature type="binding site" evidence="2">
    <location>
        <position position="67"/>
    </location>
    <ligand>
        <name>substrate</name>
    </ligand>
</feature>
<feature type="active site" description="Proton donor/acceptor" evidence="1">
    <location>
        <position position="89"/>
    </location>
</feature>
<feature type="binding site" evidence="2">
    <location>
        <begin position="30"/>
        <end position="31"/>
    </location>
    <ligand>
        <name>substrate</name>
    </ligand>
</feature>
<dbReference type="SMART" id="SM00855">
    <property type="entry name" value="PGAM"/>
    <property type="match status" value="1"/>
</dbReference>
<dbReference type="InterPro" id="IPR013078">
    <property type="entry name" value="His_Pase_superF_clade-1"/>
</dbReference>
<dbReference type="Gene3D" id="3.40.50.1240">
    <property type="entry name" value="Phosphoglycerate mutase-like"/>
    <property type="match status" value="1"/>
</dbReference>
<evidence type="ECO:0000256" key="1">
    <source>
        <dbReference type="PIRSR" id="PIRSR613078-1"/>
    </source>
</evidence>